<name>X0WUJ8_9ZZZZ</name>
<dbReference type="AlphaFoldDB" id="X0WUJ8"/>
<sequence>MSNGTTDYSTRGIVDRMQAAIAPTFRQGAQAVRQAASGAARRRG</sequence>
<evidence type="ECO:0000313" key="1">
    <source>
        <dbReference type="EMBL" id="GAG34325.1"/>
    </source>
</evidence>
<reference evidence="1" key="1">
    <citation type="journal article" date="2014" name="Front. Microbiol.">
        <title>High frequency of phylogenetically diverse reductive dehalogenase-homologous genes in deep subseafloor sedimentary metagenomes.</title>
        <authorList>
            <person name="Kawai M."/>
            <person name="Futagami T."/>
            <person name="Toyoda A."/>
            <person name="Takaki Y."/>
            <person name="Nishi S."/>
            <person name="Hori S."/>
            <person name="Arai W."/>
            <person name="Tsubouchi T."/>
            <person name="Morono Y."/>
            <person name="Uchiyama I."/>
            <person name="Ito T."/>
            <person name="Fujiyama A."/>
            <person name="Inagaki F."/>
            <person name="Takami H."/>
        </authorList>
    </citation>
    <scope>NUCLEOTIDE SEQUENCE</scope>
    <source>
        <strain evidence="1">Expedition CK06-06</strain>
    </source>
</reference>
<comment type="caution">
    <text evidence="1">The sequence shown here is derived from an EMBL/GenBank/DDBJ whole genome shotgun (WGS) entry which is preliminary data.</text>
</comment>
<feature type="non-terminal residue" evidence="1">
    <location>
        <position position="44"/>
    </location>
</feature>
<organism evidence="1">
    <name type="scientific">marine sediment metagenome</name>
    <dbReference type="NCBI Taxonomy" id="412755"/>
    <lineage>
        <taxon>unclassified sequences</taxon>
        <taxon>metagenomes</taxon>
        <taxon>ecological metagenomes</taxon>
    </lineage>
</organism>
<proteinExistence type="predicted"/>
<gene>
    <name evidence="1" type="ORF">S01H1_68718</name>
</gene>
<protein>
    <submittedName>
        <fullName evidence="1">Uncharacterized protein</fullName>
    </submittedName>
</protein>
<accession>X0WUJ8</accession>
<dbReference type="EMBL" id="BARS01045581">
    <property type="protein sequence ID" value="GAG34325.1"/>
    <property type="molecule type" value="Genomic_DNA"/>
</dbReference>